<feature type="region of interest" description="Disordered" evidence="1">
    <location>
        <begin position="1"/>
        <end position="43"/>
    </location>
</feature>
<feature type="region of interest" description="Disordered" evidence="1">
    <location>
        <begin position="104"/>
        <end position="131"/>
    </location>
</feature>
<feature type="region of interest" description="Disordered" evidence="1">
    <location>
        <begin position="513"/>
        <end position="537"/>
    </location>
</feature>
<dbReference type="EMBL" id="JALLPB020000645">
    <property type="protein sequence ID" value="KAL3807294.1"/>
    <property type="molecule type" value="Genomic_DNA"/>
</dbReference>
<feature type="compositionally biased region" description="Polar residues" evidence="1">
    <location>
        <begin position="26"/>
        <end position="43"/>
    </location>
</feature>
<dbReference type="AlphaFoldDB" id="A0ABD3R2R6"/>
<feature type="region of interest" description="Disordered" evidence="1">
    <location>
        <begin position="417"/>
        <end position="456"/>
    </location>
</feature>
<comment type="caution">
    <text evidence="2">The sequence shown here is derived from an EMBL/GenBank/DDBJ whole genome shotgun (WGS) entry which is preliminary data.</text>
</comment>
<proteinExistence type="predicted"/>
<evidence type="ECO:0000313" key="3">
    <source>
        <dbReference type="Proteomes" id="UP001530377"/>
    </source>
</evidence>
<feature type="compositionally biased region" description="Polar residues" evidence="1">
    <location>
        <begin position="428"/>
        <end position="445"/>
    </location>
</feature>
<evidence type="ECO:0000313" key="2">
    <source>
        <dbReference type="EMBL" id="KAL3807294.1"/>
    </source>
</evidence>
<dbReference type="Proteomes" id="UP001530377">
    <property type="component" value="Unassembled WGS sequence"/>
</dbReference>
<reference evidence="2 3" key="1">
    <citation type="submission" date="2024-10" db="EMBL/GenBank/DDBJ databases">
        <title>Updated reference genomes for cyclostephanoid diatoms.</title>
        <authorList>
            <person name="Roberts W.R."/>
            <person name="Alverson A.J."/>
        </authorList>
    </citation>
    <scope>NUCLEOTIDE SEQUENCE [LARGE SCALE GENOMIC DNA]</scope>
    <source>
        <strain evidence="2 3">AJA228-03</strain>
    </source>
</reference>
<protein>
    <submittedName>
        <fullName evidence="2">Uncharacterized protein</fullName>
    </submittedName>
</protein>
<evidence type="ECO:0000256" key="1">
    <source>
        <dbReference type="SAM" id="MobiDB-lite"/>
    </source>
</evidence>
<accession>A0ABD3R2R6</accession>
<organism evidence="2 3">
    <name type="scientific">Cyclostephanos tholiformis</name>
    <dbReference type="NCBI Taxonomy" id="382380"/>
    <lineage>
        <taxon>Eukaryota</taxon>
        <taxon>Sar</taxon>
        <taxon>Stramenopiles</taxon>
        <taxon>Ochrophyta</taxon>
        <taxon>Bacillariophyta</taxon>
        <taxon>Coscinodiscophyceae</taxon>
        <taxon>Thalassiosirophycidae</taxon>
        <taxon>Stephanodiscales</taxon>
        <taxon>Stephanodiscaceae</taxon>
        <taxon>Cyclostephanos</taxon>
    </lineage>
</organism>
<feature type="compositionally biased region" description="Low complexity" evidence="1">
    <location>
        <begin position="524"/>
        <end position="537"/>
    </location>
</feature>
<keyword evidence="3" id="KW-1185">Reference proteome</keyword>
<gene>
    <name evidence="2" type="ORF">ACHAXA_002801</name>
</gene>
<name>A0ABD3R2R6_9STRA</name>
<sequence length="671" mass="71096">MIQGSLSPPPQMGKGGSDPPAHLPPSSLSNPAGNSANALSSKTSKPLACCLRPSLGDPSYMGPVHMQNAPTRIGNGPLTTCGRTSAVAYSSLTSKPLALARRLPANNGSSTSKPLALATRLPAKNGSSTSTSLALARRLPARPASSERFPPCVPYSYGFADAAFAPDSPARPPGDRCVRPLLHACNTSRNAPLAASSLVEAAVEQRIRTAFEADVQRLRNSLADVRRRHEADNLSTNLALVEARHHLPDERQRHEATAWAAALAERMLAEERSRLDASAWAAALAELTLAEERSRHDASARAAALAELALTEERRRHTTAAQAAESAASALANERCRYEAAAQTASLVEPELADDRLSVPPAEARPLIVPAARDTLAAPLDALLAEFAALAGVYFVGSTISFDNAFSDTFAPSGIGSNNADGSHRSSCETSPSYWPAQRSTSAQPSGHGHTLPPYPPDGGSAAVMALMLPTFRGLFRVGVDAVLEDHCVDETSFLFAYMSPCPMAWISIFPRPSPSPRDNDKSTTTTTATATTTTAATTTTNSTPLVALIKGYCGASNHPLTLLLGSDSMPHEISDGLRTNRGGGGCDNNNDDGDNDGDMSNYFWHPPAMDDLPVHMHCRLVMNIPLRKTKTMTTTEGDDVGNVNLDHANDDDYESPSMLLLQVDTFVILT</sequence>